<dbReference type="InterPro" id="IPR017911">
    <property type="entry name" value="MacB-like_ATP-bd"/>
</dbReference>
<dbReference type="GO" id="GO:0005524">
    <property type="term" value="F:ATP binding"/>
    <property type="evidence" value="ECO:0007669"/>
    <property type="project" value="UniProtKB-KW"/>
</dbReference>
<dbReference type="GO" id="GO:0044874">
    <property type="term" value="P:lipoprotein localization to outer membrane"/>
    <property type="evidence" value="ECO:0007669"/>
    <property type="project" value="TreeGrafter"/>
</dbReference>
<reference evidence="6" key="1">
    <citation type="journal article" date="2021" name="Environ. Microbiol.">
        <title>Genomic characterization of three novel Desulfobacterota classes expand the metabolic and phylogenetic diversity of the phylum.</title>
        <authorList>
            <person name="Murphy C.L."/>
            <person name="Biggerstaff J."/>
            <person name="Eichhorn A."/>
            <person name="Ewing E."/>
            <person name="Shahan R."/>
            <person name="Soriano D."/>
            <person name="Stewart S."/>
            <person name="VanMol K."/>
            <person name="Walker R."/>
            <person name="Walters P."/>
            <person name="Elshahed M.S."/>
            <person name="Youssef N.H."/>
        </authorList>
    </citation>
    <scope>NUCLEOTIDE SEQUENCE</scope>
    <source>
        <strain evidence="6">Zod_Metabat.24</strain>
    </source>
</reference>
<keyword evidence="4 6" id="KW-0067">ATP-binding</keyword>
<dbReference type="Gene3D" id="3.40.50.300">
    <property type="entry name" value="P-loop containing nucleotide triphosphate hydrolases"/>
    <property type="match status" value="1"/>
</dbReference>
<dbReference type="GO" id="GO:0016887">
    <property type="term" value="F:ATP hydrolysis activity"/>
    <property type="evidence" value="ECO:0007669"/>
    <property type="project" value="InterPro"/>
</dbReference>
<dbReference type="CDD" id="cd03255">
    <property type="entry name" value="ABC_MJ0796_LolCDE_FtsE"/>
    <property type="match status" value="1"/>
</dbReference>
<comment type="similarity">
    <text evidence="1">Belongs to the ABC transporter superfamily.</text>
</comment>
<evidence type="ECO:0000313" key="6">
    <source>
        <dbReference type="EMBL" id="MBN1574365.1"/>
    </source>
</evidence>
<dbReference type="AlphaFoldDB" id="A0A9D8KI99"/>
<dbReference type="SMART" id="SM00382">
    <property type="entry name" value="AAA"/>
    <property type="match status" value="1"/>
</dbReference>
<evidence type="ECO:0000313" key="7">
    <source>
        <dbReference type="Proteomes" id="UP000809273"/>
    </source>
</evidence>
<dbReference type="PANTHER" id="PTHR24220">
    <property type="entry name" value="IMPORT ATP-BINDING PROTEIN"/>
    <property type="match status" value="1"/>
</dbReference>
<name>A0A9D8KI99_9DELT</name>
<dbReference type="FunFam" id="3.40.50.300:FF:000032">
    <property type="entry name" value="Export ABC transporter ATP-binding protein"/>
    <property type="match status" value="1"/>
</dbReference>
<feature type="domain" description="ABC transporter" evidence="5">
    <location>
        <begin position="4"/>
        <end position="224"/>
    </location>
</feature>
<dbReference type="GO" id="GO:0005886">
    <property type="term" value="C:plasma membrane"/>
    <property type="evidence" value="ECO:0007669"/>
    <property type="project" value="TreeGrafter"/>
</dbReference>
<comment type="caution">
    <text evidence="6">The sequence shown here is derived from an EMBL/GenBank/DDBJ whole genome shotgun (WGS) entry which is preliminary data.</text>
</comment>
<dbReference type="EMBL" id="JAFGIX010000076">
    <property type="protein sequence ID" value="MBN1574365.1"/>
    <property type="molecule type" value="Genomic_DNA"/>
</dbReference>
<keyword evidence="2" id="KW-0813">Transport</keyword>
<dbReference type="Pfam" id="PF00005">
    <property type="entry name" value="ABC_tran"/>
    <property type="match status" value="1"/>
</dbReference>
<evidence type="ECO:0000259" key="5">
    <source>
        <dbReference type="PROSITE" id="PS50893"/>
    </source>
</evidence>
<dbReference type="GO" id="GO:0089705">
    <property type="term" value="P:protein localization to outer membrane"/>
    <property type="evidence" value="ECO:0007669"/>
    <property type="project" value="TreeGrafter"/>
</dbReference>
<evidence type="ECO:0000256" key="2">
    <source>
        <dbReference type="ARBA" id="ARBA00022448"/>
    </source>
</evidence>
<dbReference type="PROSITE" id="PS00211">
    <property type="entry name" value="ABC_TRANSPORTER_1"/>
    <property type="match status" value="1"/>
</dbReference>
<organism evidence="6 7">
    <name type="scientific">Candidatus Zymogenus saltonus</name>
    <dbReference type="NCBI Taxonomy" id="2844893"/>
    <lineage>
        <taxon>Bacteria</taxon>
        <taxon>Deltaproteobacteria</taxon>
        <taxon>Candidatus Zymogenia</taxon>
        <taxon>Candidatus Zymogeniales</taxon>
        <taxon>Candidatus Zymogenaceae</taxon>
        <taxon>Candidatus Zymogenus</taxon>
    </lineage>
</organism>
<proteinExistence type="inferred from homology"/>
<evidence type="ECO:0000256" key="4">
    <source>
        <dbReference type="ARBA" id="ARBA00022840"/>
    </source>
</evidence>
<protein>
    <submittedName>
        <fullName evidence="6">ABC transporter ATP-binding protein</fullName>
    </submittedName>
</protein>
<dbReference type="InterPro" id="IPR003593">
    <property type="entry name" value="AAA+_ATPase"/>
</dbReference>
<dbReference type="InterPro" id="IPR027417">
    <property type="entry name" value="P-loop_NTPase"/>
</dbReference>
<dbReference type="InterPro" id="IPR015854">
    <property type="entry name" value="ABC_transpr_LolD-like"/>
</dbReference>
<reference evidence="6" key="2">
    <citation type="submission" date="2021-01" db="EMBL/GenBank/DDBJ databases">
        <authorList>
            <person name="Hahn C.R."/>
            <person name="Youssef N.H."/>
            <person name="Elshahed M."/>
        </authorList>
    </citation>
    <scope>NUCLEOTIDE SEQUENCE</scope>
    <source>
        <strain evidence="6">Zod_Metabat.24</strain>
    </source>
</reference>
<dbReference type="PANTHER" id="PTHR24220:SF689">
    <property type="entry name" value="LIPOPROTEIN-RELEASING SYSTEM ATP-BINDING PROTEIN LOLD"/>
    <property type="match status" value="1"/>
</dbReference>
<accession>A0A9D8KI99</accession>
<dbReference type="Proteomes" id="UP000809273">
    <property type="component" value="Unassembled WGS sequence"/>
</dbReference>
<dbReference type="GO" id="GO:0098796">
    <property type="term" value="C:membrane protein complex"/>
    <property type="evidence" value="ECO:0007669"/>
    <property type="project" value="UniProtKB-ARBA"/>
</dbReference>
<dbReference type="InterPro" id="IPR003439">
    <property type="entry name" value="ABC_transporter-like_ATP-bd"/>
</dbReference>
<dbReference type="GO" id="GO:0022857">
    <property type="term" value="F:transmembrane transporter activity"/>
    <property type="evidence" value="ECO:0007669"/>
    <property type="project" value="TreeGrafter"/>
</dbReference>
<gene>
    <name evidence="6" type="ORF">JW984_14290</name>
</gene>
<keyword evidence="3" id="KW-0547">Nucleotide-binding</keyword>
<evidence type="ECO:0000256" key="1">
    <source>
        <dbReference type="ARBA" id="ARBA00005417"/>
    </source>
</evidence>
<sequence length="224" mass="25007">MALIDVQSLYKSFSRGDKDVNVLKGLDLKVEKGEILNILGASGAGKSTLLHILGTLDHPTDGRVLYNGEDIFLLKERDLASFRNRRIGFIFQFHHLLSEFTALENTMMPALVSGWPREKARTKAVEVLKRLGLGDRKDHKPGELSGGEQQRVAVSRAILLDPDVVLADEPTGNLDTKTGDEVHDLLLELNRELKITMIVVTHNLKLAKREGRRLLLVDGRIEET</sequence>
<dbReference type="SUPFAM" id="SSF52540">
    <property type="entry name" value="P-loop containing nucleoside triphosphate hydrolases"/>
    <property type="match status" value="1"/>
</dbReference>
<evidence type="ECO:0000256" key="3">
    <source>
        <dbReference type="ARBA" id="ARBA00022741"/>
    </source>
</evidence>
<dbReference type="PROSITE" id="PS50893">
    <property type="entry name" value="ABC_TRANSPORTER_2"/>
    <property type="match status" value="1"/>
</dbReference>
<dbReference type="InterPro" id="IPR017871">
    <property type="entry name" value="ABC_transporter-like_CS"/>
</dbReference>